<dbReference type="InterPro" id="IPR049945">
    <property type="entry name" value="AAA_22"/>
</dbReference>
<dbReference type="RefSeq" id="WP_065610018.1">
    <property type="nucleotide sequence ID" value="NZ_CAWMPN010000006.1"/>
</dbReference>
<evidence type="ECO:0000259" key="1">
    <source>
        <dbReference type="SMART" id="SM00382"/>
    </source>
</evidence>
<dbReference type="Gene3D" id="1.10.101.10">
    <property type="entry name" value="PGBD-like superfamily/PGBD"/>
    <property type="match status" value="1"/>
</dbReference>
<dbReference type="InterPro" id="IPR036366">
    <property type="entry name" value="PGBDSf"/>
</dbReference>
<dbReference type="CDD" id="cd00009">
    <property type="entry name" value="AAA"/>
    <property type="match status" value="1"/>
</dbReference>
<evidence type="ECO:0000313" key="3">
    <source>
        <dbReference type="Proteomes" id="UP000093523"/>
    </source>
</evidence>
<evidence type="ECO:0000313" key="2">
    <source>
        <dbReference type="EMBL" id="OCH22648.1"/>
    </source>
</evidence>
<dbReference type="SMART" id="SM00382">
    <property type="entry name" value="AAA"/>
    <property type="match status" value="1"/>
</dbReference>
<comment type="caution">
    <text evidence="2">The sequence shown here is derived from an EMBL/GenBank/DDBJ whole genome shotgun (WGS) entry which is preliminary data.</text>
</comment>
<dbReference type="Gene3D" id="3.40.50.300">
    <property type="entry name" value="P-loop containing nucleotide triphosphate hydrolases"/>
    <property type="match status" value="1"/>
</dbReference>
<dbReference type="InterPro" id="IPR048809">
    <property type="entry name" value="GspA_C39-like"/>
</dbReference>
<name>A0A1B9P2N6_ALILO</name>
<dbReference type="InterPro" id="IPR002477">
    <property type="entry name" value="Peptidoglycan-bd-like"/>
</dbReference>
<dbReference type="PANTHER" id="PTHR35894">
    <property type="entry name" value="GENERAL SECRETION PATHWAY PROTEIN A-RELATED"/>
    <property type="match status" value="1"/>
</dbReference>
<dbReference type="Pfam" id="PF01471">
    <property type="entry name" value="PG_binding_1"/>
    <property type="match status" value="1"/>
</dbReference>
<dbReference type="Pfam" id="PF13401">
    <property type="entry name" value="AAA_22"/>
    <property type="match status" value="1"/>
</dbReference>
<dbReference type="EMBL" id="MAJU01000006">
    <property type="protein sequence ID" value="OCH22648.1"/>
    <property type="molecule type" value="Genomic_DNA"/>
</dbReference>
<protein>
    <submittedName>
        <fullName evidence="2">General secretion pathway protein GspA</fullName>
    </submittedName>
</protein>
<accession>A0A1B9P2N6</accession>
<dbReference type="Gene3D" id="3.90.70.10">
    <property type="entry name" value="Cysteine proteinases"/>
    <property type="match status" value="1"/>
</dbReference>
<dbReference type="PANTHER" id="PTHR35894:SF1">
    <property type="entry name" value="PHOSPHORIBULOKINASE _ URIDINE KINASE FAMILY"/>
    <property type="match status" value="1"/>
</dbReference>
<feature type="domain" description="AAA+ ATPase" evidence="1">
    <location>
        <begin position="42"/>
        <end position="195"/>
    </location>
</feature>
<dbReference type="SUPFAM" id="SSF47090">
    <property type="entry name" value="PGBD-like"/>
    <property type="match status" value="1"/>
</dbReference>
<dbReference type="InterPro" id="IPR052026">
    <property type="entry name" value="ExeA_AAA_ATPase_DNA-bind"/>
</dbReference>
<reference evidence="2 3" key="1">
    <citation type="submission" date="2016-06" db="EMBL/GenBank/DDBJ databases">
        <authorList>
            <person name="Kjaerup R.B."/>
            <person name="Dalgaard T.S."/>
            <person name="Juul-Madsen H.R."/>
        </authorList>
    </citation>
    <scope>NUCLEOTIDE SEQUENCE [LARGE SCALE GENOMIC DNA]</scope>
    <source>
        <strain evidence="2 3">1S159</strain>
    </source>
</reference>
<dbReference type="InterPro" id="IPR027417">
    <property type="entry name" value="P-loop_NTPase"/>
</dbReference>
<dbReference type="OrthoDB" id="9780149at2"/>
<sequence length="519" mass="58383">MYQDFFGFTECPFSMTPNARFLYLSERHKEALSYLQSGLGQGGGFALLTGEVGTGKTTVSRALFSELNENIHLALILNPTFTALELFTAICDELKIEYSSTPSLKQLTEVIVEFLVSEDKKGFQTIVAIDEAQHLGPDVLEQLRLLTNFETDSDKLLKVLLIGQPELQQKLQQANLRQLAQRITARYHLLPLTVEDIQYYIDHRLQVVGSNATLFSSSAIKIIALRSKGIPRLINLLCDKALWVSYQQGEKNVNASSVKRACELVLEWEIPAVSHIDLPAKNNAPWLMLSIAIALSVSCTLGVYKALPSYLASTYPIVEQVKEHPLIGFDSEQAAFQQLLEVWGYETNTFQANCTNAKRAQLYCLDNNGSLNDLLALNRPAIVWLQQENGDDLLAIVYHISSKNIALLLPERQIEVSHQWFEKHWNGAYMQLWKKPIMTKRAMRLGDEGEAIVELNQLLSFALEQPLTNSNRFTEETEEQVKQFQAIFGLKKDGVVGSSTLMWLDSVINTNVPMLQGDK</sequence>
<dbReference type="AlphaFoldDB" id="A0A1B9P2N6"/>
<organism evidence="2 3">
    <name type="scientific">Aliivibrio logei</name>
    <name type="common">Vibrio logei</name>
    <dbReference type="NCBI Taxonomy" id="688"/>
    <lineage>
        <taxon>Bacteria</taxon>
        <taxon>Pseudomonadati</taxon>
        <taxon>Pseudomonadota</taxon>
        <taxon>Gammaproteobacteria</taxon>
        <taxon>Vibrionales</taxon>
        <taxon>Vibrionaceae</taxon>
        <taxon>Aliivibrio</taxon>
    </lineage>
</organism>
<dbReference type="GO" id="GO:0016887">
    <property type="term" value="F:ATP hydrolysis activity"/>
    <property type="evidence" value="ECO:0007669"/>
    <property type="project" value="InterPro"/>
</dbReference>
<proteinExistence type="predicted"/>
<dbReference type="SUPFAM" id="SSF52540">
    <property type="entry name" value="P-loop containing nucleoside triphosphate hydrolases"/>
    <property type="match status" value="1"/>
</dbReference>
<dbReference type="Pfam" id="PF21327">
    <property type="entry name" value="GspA_C39-like"/>
    <property type="match status" value="1"/>
</dbReference>
<dbReference type="InterPro" id="IPR003593">
    <property type="entry name" value="AAA+_ATPase"/>
</dbReference>
<dbReference type="STRING" id="688.A6E04_05970"/>
<gene>
    <name evidence="2" type="ORF">A6E04_05970</name>
</gene>
<dbReference type="Proteomes" id="UP000093523">
    <property type="component" value="Unassembled WGS sequence"/>
</dbReference>
<dbReference type="InterPro" id="IPR036365">
    <property type="entry name" value="PGBD-like_sf"/>
</dbReference>